<dbReference type="Gene3D" id="3.30.30.30">
    <property type="match status" value="1"/>
</dbReference>
<evidence type="ECO:0000313" key="3">
    <source>
        <dbReference type="EMBL" id="OAV97190.1"/>
    </source>
</evidence>
<evidence type="ECO:0000313" key="5">
    <source>
        <dbReference type="Proteomes" id="UP000005240"/>
    </source>
</evidence>
<dbReference type="AlphaFoldDB" id="A0A180GWQ3"/>
<feature type="non-terminal residue" evidence="3">
    <location>
        <position position="130"/>
    </location>
</feature>
<dbReference type="FunFam" id="3.30.30.30:FF:000001">
    <property type="entry name" value="heat shock 70 kDa protein-like"/>
    <property type="match status" value="1"/>
</dbReference>
<dbReference type="InterPro" id="IPR013126">
    <property type="entry name" value="Hsp_70_fam"/>
</dbReference>
<dbReference type="Proteomes" id="UP000005240">
    <property type="component" value="Unassembled WGS sequence"/>
</dbReference>
<evidence type="ECO:0000256" key="1">
    <source>
        <dbReference type="ARBA" id="ARBA00022741"/>
    </source>
</evidence>
<organism evidence="3">
    <name type="scientific">Puccinia triticina (isolate 1-1 / race 1 (BBBD))</name>
    <name type="common">Brown leaf rust fungus</name>
    <dbReference type="NCBI Taxonomy" id="630390"/>
    <lineage>
        <taxon>Eukaryota</taxon>
        <taxon>Fungi</taxon>
        <taxon>Dikarya</taxon>
        <taxon>Basidiomycota</taxon>
        <taxon>Pucciniomycotina</taxon>
        <taxon>Pucciniomycetes</taxon>
        <taxon>Pucciniales</taxon>
        <taxon>Pucciniaceae</taxon>
        <taxon>Puccinia</taxon>
    </lineage>
</organism>
<dbReference type="GO" id="GO:0140662">
    <property type="term" value="F:ATP-dependent protein folding chaperone"/>
    <property type="evidence" value="ECO:0007669"/>
    <property type="project" value="InterPro"/>
</dbReference>
<reference evidence="3" key="2">
    <citation type="submission" date="2016-05" db="EMBL/GenBank/DDBJ databases">
        <title>Comparative analysis highlights variable genome content of wheat rusts and divergence of the mating loci.</title>
        <authorList>
            <person name="Cuomo C.A."/>
            <person name="Bakkeren G."/>
            <person name="Szabo L."/>
            <person name="Khalil H."/>
            <person name="Joly D."/>
            <person name="Goldberg J."/>
            <person name="Young S."/>
            <person name="Zeng Q."/>
            <person name="Fellers J."/>
        </authorList>
    </citation>
    <scope>NUCLEOTIDE SEQUENCE [LARGE SCALE GENOMIC DNA]</scope>
    <source>
        <strain evidence="3">1-1 BBBD Race 1</strain>
    </source>
</reference>
<dbReference type="OrthoDB" id="2401965at2759"/>
<evidence type="ECO:0000313" key="4">
    <source>
        <dbReference type="EnsemblFungi" id="PTTG_02738-t43_1-p1"/>
    </source>
</evidence>
<protein>
    <submittedName>
        <fullName evidence="3 4">Uncharacterized protein</fullName>
    </submittedName>
</protein>
<name>A0A180GWQ3_PUCT1</name>
<reference evidence="4 5" key="3">
    <citation type="journal article" date="2017" name="G3 (Bethesda)">
        <title>Comparative analysis highlights variable genome content of wheat rusts and divergence of the mating loci.</title>
        <authorList>
            <person name="Cuomo C.A."/>
            <person name="Bakkeren G."/>
            <person name="Khalil H.B."/>
            <person name="Panwar V."/>
            <person name="Joly D."/>
            <person name="Linning R."/>
            <person name="Sakthikumar S."/>
            <person name="Song X."/>
            <person name="Adiconis X."/>
            <person name="Fan L."/>
            <person name="Goldberg J.M."/>
            <person name="Levin J.Z."/>
            <person name="Young S."/>
            <person name="Zeng Q."/>
            <person name="Anikster Y."/>
            <person name="Bruce M."/>
            <person name="Wang M."/>
            <person name="Yin C."/>
            <person name="McCallum B."/>
            <person name="Szabo L.J."/>
            <person name="Hulbert S."/>
            <person name="Chen X."/>
            <person name="Fellers J.P."/>
        </authorList>
    </citation>
    <scope>NUCLEOTIDE SEQUENCE</scope>
    <source>
        <strain evidence="4">isolate 1-1 / race 1 (BBBD)</strain>
        <strain evidence="5">Isolate 1-1 / race 1 (BBBD)</strain>
    </source>
</reference>
<keyword evidence="2" id="KW-0067">ATP-binding</keyword>
<accession>A0A180GWQ3</accession>
<sequence length="130" mass="14556">MCVAGPVGAIDNWGWSDTPWAAVLAATSIPELFADLLLIDPVIGPAHDHDMAITTSLVTLAVARHIFPKHYPLLSPSMIYDAKRLIGRKFNNADVQRDMKLYPFKVFKKGNKPVLHVEFKGKTFWRCPNI</sequence>
<keyword evidence="5" id="KW-1185">Reference proteome</keyword>
<dbReference type="GO" id="GO:0005524">
    <property type="term" value="F:ATP binding"/>
    <property type="evidence" value="ECO:0007669"/>
    <property type="project" value="UniProtKB-KW"/>
</dbReference>
<keyword evidence="1" id="KW-0547">Nucleotide-binding</keyword>
<dbReference type="EMBL" id="ADAS02000015">
    <property type="protein sequence ID" value="OAV97190.1"/>
    <property type="molecule type" value="Genomic_DNA"/>
</dbReference>
<reference evidence="4" key="4">
    <citation type="submission" date="2025-05" db="UniProtKB">
        <authorList>
            <consortium name="EnsemblFungi"/>
        </authorList>
    </citation>
    <scope>IDENTIFICATION</scope>
    <source>
        <strain evidence="4">isolate 1-1 / race 1 (BBBD)</strain>
    </source>
</reference>
<dbReference type="VEuPathDB" id="FungiDB:PTTG_02738"/>
<reference evidence="3" key="1">
    <citation type="submission" date="2009-11" db="EMBL/GenBank/DDBJ databases">
        <authorList>
            <consortium name="The Broad Institute Genome Sequencing Platform"/>
            <person name="Ward D."/>
            <person name="Feldgarden M."/>
            <person name="Earl A."/>
            <person name="Young S.K."/>
            <person name="Zeng Q."/>
            <person name="Koehrsen M."/>
            <person name="Alvarado L."/>
            <person name="Berlin A."/>
            <person name="Bochicchio J."/>
            <person name="Borenstein D."/>
            <person name="Chapman S.B."/>
            <person name="Chen Z."/>
            <person name="Engels R."/>
            <person name="Freedman E."/>
            <person name="Gellesch M."/>
            <person name="Goldberg J."/>
            <person name="Griggs A."/>
            <person name="Gujja S."/>
            <person name="Heilman E."/>
            <person name="Heiman D."/>
            <person name="Hepburn T."/>
            <person name="Howarth C."/>
            <person name="Jen D."/>
            <person name="Larson L."/>
            <person name="Lewis B."/>
            <person name="Mehta T."/>
            <person name="Park D."/>
            <person name="Pearson M."/>
            <person name="Roberts A."/>
            <person name="Saif S."/>
            <person name="Shea T."/>
            <person name="Shenoy N."/>
            <person name="Sisk P."/>
            <person name="Stolte C."/>
            <person name="Sykes S."/>
            <person name="Thomson T."/>
            <person name="Walk T."/>
            <person name="White J."/>
            <person name="Yandava C."/>
            <person name="Izard J."/>
            <person name="Baranova O.V."/>
            <person name="Blanton J.M."/>
            <person name="Tanner A.C."/>
            <person name="Dewhirst F.E."/>
            <person name="Haas B."/>
            <person name="Nusbaum C."/>
            <person name="Birren B."/>
        </authorList>
    </citation>
    <scope>NUCLEOTIDE SEQUENCE [LARGE SCALE GENOMIC DNA]</scope>
    <source>
        <strain evidence="3">1-1 BBBD Race 1</strain>
    </source>
</reference>
<dbReference type="InterPro" id="IPR043129">
    <property type="entry name" value="ATPase_NBD"/>
</dbReference>
<dbReference type="Pfam" id="PF00012">
    <property type="entry name" value="HSP70"/>
    <property type="match status" value="1"/>
</dbReference>
<dbReference type="EnsemblFungi" id="PTTG_02738-t43_1">
    <property type="protein sequence ID" value="PTTG_02738-t43_1-p1"/>
    <property type="gene ID" value="PTTG_02738"/>
</dbReference>
<evidence type="ECO:0000256" key="2">
    <source>
        <dbReference type="ARBA" id="ARBA00022840"/>
    </source>
</evidence>
<gene>
    <name evidence="3" type="ORF">PTTG_02738</name>
</gene>
<proteinExistence type="predicted"/>
<dbReference type="SUPFAM" id="SSF53067">
    <property type="entry name" value="Actin-like ATPase domain"/>
    <property type="match status" value="1"/>
</dbReference>